<proteinExistence type="predicted"/>
<feature type="compositionally biased region" description="Basic and acidic residues" evidence="1">
    <location>
        <begin position="89"/>
        <end position="102"/>
    </location>
</feature>
<dbReference type="EMBL" id="QSOE01000117">
    <property type="protein sequence ID" value="RGI80967.1"/>
    <property type="molecule type" value="Genomic_DNA"/>
</dbReference>
<evidence type="ECO:0000313" key="2">
    <source>
        <dbReference type="EMBL" id="RGI80967.1"/>
    </source>
</evidence>
<sequence>MYCSLSDLCSCDYAKTLFLNILRGKPEQTISDIYKKEDGSNYKGRSHLVQFVSKEAVIRDKYLRPLANINAAVVRTFLPKEMKDLTVKEEKNTDKTENEKKRTQYRRKNKENRSCCGRKNL</sequence>
<dbReference type="AlphaFoldDB" id="A0A374NAU7"/>
<protein>
    <submittedName>
        <fullName evidence="2">Uncharacterized protein</fullName>
    </submittedName>
</protein>
<evidence type="ECO:0000256" key="1">
    <source>
        <dbReference type="SAM" id="MobiDB-lite"/>
    </source>
</evidence>
<dbReference type="RefSeq" id="WP_117983419.1">
    <property type="nucleotide sequence ID" value="NZ_QSOE01000117.1"/>
</dbReference>
<feature type="region of interest" description="Disordered" evidence="1">
    <location>
        <begin position="89"/>
        <end position="121"/>
    </location>
</feature>
<gene>
    <name evidence="2" type="ORF">DXD91_13000</name>
</gene>
<name>A0A374NAU7_9FIRM</name>
<evidence type="ECO:0000313" key="3">
    <source>
        <dbReference type="Proteomes" id="UP000262524"/>
    </source>
</evidence>
<reference evidence="2 3" key="1">
    <citation type="submission" date="2018-08" db="EMBL/GenBank/DDBJ databases">
        <title>A genome reference for cultivated species of the human gut microbiota.</title>
        <authorList>
            <person name="Zou Y."/>
            <person name="Xue W."/>
            <person name="Luo G."/>
        </authorList>
    </citation>
    <scope>NUCLEOTIDE SEQUENCE [LARGE SCALE GENOMIC DNA]</scope>
    <source>
        <strain evidence="2 3">TM10-1AC</strain>
    </source>
</reference>
<comment type="caution">
    <text evidence="2">The sequence shown here is derived from an EMBL/GenBank/DDBJ whole genome shotgun (WGS) entry which is preliminary data.</text>
</comment>
<dbReference type="Proteomes" id="UP000262524">
    <property type="component" value="Unassembled WGS sequence"/>
</dbReference>
<organism evidence="2 3">
    <name type="scientific">Anaerobutyricum hallii</name>
    <dbReference type="NCBI Taxonomy" id="39488"/>
    <lineage>
        <taxon>Bacteria</taxon>
        <taxon>Bacillati</taxon>
        <taxon>Bacillota</taxon>
        <taxon>Clostridia</taxon>
        <taxon>Lachnospirales</taxon>
        <taxon>Lachnospiraceae</taxon>
        <taxon>Anaerobutyricum</taxon>
    </lineage>
</organism>
<accession>A0A374NAU7</accession>